<dbReference type="GO" id="GO:0005634">
    <property type="term" value="C:nucleus"/>
    <property type="evidence" value="ECO:0007669"/>
    <property type="project" value="UniProtKB-ARBA"/>
</dbReference>
<keyword evidence="11" id="KW-1185">Reference proteome</keyword>
<dbReference type="SUPFAM" id="SSF48371">
    <property type="entry name" value="ARM repeat"/>
    <property type="match status" value="2"/>
</dbReference>
<dbReference type="PROSITE" id="PS50077">
    <property type="entry name" value="HEAT_REPEAT"/>
    <property type="match status" value="1"/>
</dbReference>
<dbReference type="GO" id="GO:0005737">
    <property type="term" value="C:cytoplasm"/>
    <property type="evidence" value="ECO:0007669"/>
    <property type="project" value="UniProtKB-SubCell"/>
</dbReference>
<dbReference type="GO" id="GO:0006606">
    <property type="term" value="P:protein import into nucleus"/>
    <property type="evidence" value="ECO:0007669"/>
    <property type="project" value="InterPro"/>
</dbReference>
<proteinExistence type="predicted"/>
<dbReference type="PROSITE" id="PS50166">
    <property type="entry name" value="IMPORTIN_B_NT"/>
    <property type="match status" value="1"/>
</dbReference>
<evidence type="ECO:0000313" key="11">
    <source>
        <dbReference type="Proteomes" id="UP000262825"/>
    </source>
</evidence>
<dbReference type="Pfam" id="PF25574">
    <property type="entry name" value="TPR_IMB1"/>
    <property type="match status" value="1"/>
</dbReference>
<evidence type="ECO:0000256" key="5">
    <source>
        <dbReference type="ARBA" id="ARBA00022737"/>
    </source>
</evidence>
<dbReference type="PANTHER" id="PTHR10527">
    <property type="entry name" value="IMPORTIN BETA"/>
    <property type="match status" value="1"/>
</dbReference>
<dbReference type="AlphaFoldDB" id="A0A376B708"/>
<dbReference type="SMART" id="SM01349">
    <property type="entry name" value="TOG"/>
    <property type="match status" value="1"/>
</dbReference>
<dbReference type="VEuPathDB" id="FungiDB:SCODWIG_02025"/>
<dbReference type="Pfam" id="PF03810">
    <property type="entry name" value="IBN_N"/>
    <property type="match status" value="1"/>
</dbReference>
<evidence type="ECO:0000313" key="10">
    <source>
        <dbReference type="EMBL" id="SSD60264.1"/>
    </source>
</evidence>
<evidence type="ECO:0000259" key="9">
    <source>
        <dbReference type="PROSITE" id="PS50166"/>
    </source>
</evidence>
<dbReference type="InterPro" id="IPR034085">
    <property type="entry name" value="TOG"/>
</dbReference>
<protein>
    <submittedName>
        <fullName evidence="10">Probable Importin subunit beta-4</fullName>
    </submittedName>
</protein>
<keyword evidence="4" id="KW-0963">Cytoplasm</keyword>
<dbReference type="InterPro" id="IPR011989">
    <property type="entry name" value="ARM-like"/>
</dbReference>
<evidence type="ECO:0000256" key="7">
    <source>
        <dbReference type="ARBA" id="ARBA00023242"/>
    </source>
</evidence>
<feature type="domain" description="Importin N-terminal" evidence="9">
    <location>
        <begin position="27"/>
        <end position="94"/>
    </location>
</feature>
<dbReference type="EMBL" id="UFAJ01000311">
    <property type="protein sequence ID" value="SSD60264.1"/>
    <property type="molecule type" value="Genomic_DNA"/>
</dbReference>
<organism evidence="10 11">
    <name type="scientific">Saccharomycodes ludwigii</name>
    <dbReference type="NCBI Taxonomy" id="36035"/>
    <lineage>
        <taxon>Eukaryota</taxon>
        <taxon>Fungi</taxon>
        <taxon>Dikarya</taxon>
        <taxon>Ascomycota</taxon>
        <taxon>Saccharomycotina</taxon>
        <taxon>Saccharomycetes</taxon>
        <taxon>Saccharomycodales</taxon>
        <taxon>Saccharomycodaceae</taxon>
        <taxon>Saccharomycodes</taxon>
    </lineage>
</organism>
<keyword evidence="5" id="KW-0677">Repeat</keyword>
<keyword evidence="6" id="KW-0653">Protein transport</keyword>
<evidence type="ECO:0000256" key="8">
    <source>
        <dbReference type="PROSITE-ProRule" id="PRU00103"/>
    </source>
</evidence>
<dbReference type="InterPro" id="IPR058584">
    <property type="entry name" value="IMB1_TNPO1-like_TPR"/>
</dbReference>
<dbReference type="InterPro" id="IPR057672">
    <property type="entry name" value="TPR_IPO4/5"/>
</dbReference>
<dbReference type="InterPro" id="IPR001494">
    <property type="entry name" value="Importin-beta_N"/>
</dbReference>
<dbReference type="InterPro" id="IPR016024">
    <property type="entry name" value="ARM-type_fold"/>
</dbReference>
<evidence type="ECO:0000256" key="3">
    <source>
        <dbReference type="ARBA" id="ARBA00022448"/>
    </source>
</evidence>
<name>A0A376B708_9ASCO</name>
<dbReference type="InterPro" id="IPR021133">
    <property type="entry name" value="HEAT_type_2"/>
</dbReference>
<evidence type="ECO:0000256" key="2">
    <source>
        <dbReference type="ARBA" id="ARBA00004496"/>
    </source>
</evidence>
<dbReference type="InterPro" id="IPR040122">
    <property type="entry name" value="Importin_beta"/>
</dbReference>
<feature type="repeat" description="HEAT" evidence="8">
    <location>
        <begin position="403"/>
        <end position="441"/>
    </location>
</feature>
<evidence type="ECO:0000256" key="1">
    <source>
        <dbReference type="ARBA" id="ARBA00004123"/>
    </source>
</evidence>
<keyword evidence="3" id="KW-0813">Transport</keyword>
<comment type="subcellular location">
    <subcellularLocation>
        <location evidence="2">Cytoplasm</location>
    </subcellularLocation>
    <subcellularLocation>
        <location evidence="1">Nucleus</location>
    </subcellularLocation>
</comment>
<dbReference type="Gene3D" id="1.25.10.10">
    <property type="entry name" value="Leucine-rich Repeat Variant"/>
    <property type="match status" value="1"/>
</dbReference>
<dbReference type="Pfam" id="PF25780">
    <property type="entry name" value="TPR_IPO5"/>
    <property type="match status" value="1"/>
</dbReference>
<dbReference type="GO" id="GO:0031267">
    <property type="term" value="F:small GTPase binding"/>
    <property type="evidence" value="ECO:0007669"/>
    <property type="project" value="InterPro"/>
</dbReference>
<keyword evidence="7" id="KW-0539">Nucleus</keyword>
<evidence type="ECO:0000256" key="6">
    <source>
        <dbReference type="ARBA" id="ARBA00022927"/>
    </source>
</evidence>
<evidence type="ECO:0000256" key="4">
    <source>
        <dbReference type="ARBA" id="ARBA00022490"/>
    </source>
</evidence>
<accession>A0A376B708</accession>
<dbReference type="Proteomes" id="UP000262825">
    <property type="component" value="Unassembled WGS sequence"/>
</dbReference>
<sequence length="1121" mass="124421">MDQQYIAELEQTLSVVVVPNNANLKDATNLLTKKFYSEQRSLPALIHILQTNQSNELRQLAGIEARKLVFQYWKQLDINTQNEIKTSLLNKVFAEQNNMVRHSMTRVIAAIGNEEIDEKKWPELVPNLIQVASAQDPQARETALFILFTLLEGFNPSLSLYNDDLLNLFSITISENPASTLESRSLSVQSVNLVAQLIEEQAQIDQNQVAKFTSLIPSVVGVLEAVIKADDAVNTKLIFNCLNDFLLLDSQMTGNETIIDLIKLGIQISTNVQLDEEVRTFAIRFLISALSYRKTKISQAKLGPELTLAALKIASEEIDVEEELNNEDEAAENEEDTPSLLAIRVIAFASSELPPSQVTQIISSQLASMLQSSNQFERRAILLAISVSVTGSPDYILSQLEKIVPATLNGLKDPSPIVQLAALRCIVQLTTDLQGEVAKYHEQYLPLIMAIIDNAKSIVIYKYATTALDGLLEFTAYEDISKYLEPLMNKLFHMLDTNPSSKLKAAIVSAIGSAAFAAGTAFTPFFKTSVEYLTKYIQNSGNIEGMSEDDIELRALTFENISTMGRAVRSQAFAEFAEPLVNSAYEAVKTDSARLRESGYAFIANMAKVYGKDFAPFLKTIMPEIFKTLQQAEYDFNFEDGEEVGDGLTEEDLVNKFTVNTGISYEKEVAAAALSELAISTKENFLEYVEPSLEILKQQAEESYGLKETALNTLWKVAKAVLLTGNAQVEDNYPKGVPATSYIDTSSLAVIQTVRETCIDSLEDEFETSVVIVVLEDFGEMLKKFGAIIIADSNNTSYLEKLCLTVLQVLKGSHTCQTIDYEEEGQKAELEDPEELDASETEATLVDVALEVLVGLAFCLGNDFTKIFENFKPTIFQLFNSKSKNKRSAAVGALSEIVSGLKESNTYTQEMMEALVIKLTSDKSLEVRGNAAYGVGLLIQYATFDVSSIYEPVLKGLYQLLSSADQKSATIDDGNDDTRDNIEVAYANATGCVARMTLKHQNVIPLEHTLPALLSHLPLKTAFEEYTPIFEIILRLYSDNNEVIVSQTPKIIEIFADVFKKENERIQLENESTLGREEYIERLKPFKDDEIKGKVVELLRYLNTKYDGIVSGNQVLAPVIA</sequence>
<reference evidence="11" key="1">
    <citation type="submission" date="2018-06" db="EMBL/GenBank/DDBJ databases">
        <authorList>
            <person name="Guldener U."/>
        </authorList>
    </citation>
    <scope>NUCLEOTIDE SEQUENCE [LARGE SCALE GENOMIC DNA]</scope>
    <source>
        <strain evidence="11">UTAD17</strain>
    </source>
</reference>
<gene>
    <name evidence="10" type="ORF">SCODWIG_02025</name>
</gene>